<name>A0A8T0FTA5_ARGBR</name>
<organism evidence="1 2">
    <name type="scientific">Argiope bruennichi</name>
    <name type="common">Wasp spider</name>
    <name type="synonym">Aranea bruennichi</name>
    <dbReference type="NCBI Taxonomy" id="94029"/>
    <lineage>
        <taxon>Eukaryota</taxon>
        <taxon>Metazoa</taxon>
        <taxon>Ecdysozoa</taxon>
        <taxon>Arthropoda</taxon>
        <taxon>Chelicerata</taxon>
        <taxon>Arachnida</taxon>
        <taxon>Araneae</taxon>
        <taxon>Araneomorphae</taxon>
        <taxon>Entelegynae</taxon>
        <taxon>Araneoidea</taxon>
        <taxon>Araneidae</taxon>
        <taxon>Argiope</taxon>
    </lineage>
</organism>
<sequence>MVEWSTLKLSARIRVVKLSSPTDAKSAWLSKSNGRSHLVLSAKLGSPYLKRIDHSLHRLSLIVPSPKSSLKSRNDCAAFHPLSKWHSIISRIWV</sequence>
<dbReference type="EMBL" id="JABXBU010000003">
    <property type="protein sequence ID" value="KAF8792750.1"/>
    <property type="molecule type" value="Genomic_DNA"/>
</dbReference>
<dbReference type="Proteomes" id="UP000807504">
    <property type="component" value="Unassembled WGS sequence"/>
</dbReference>
<reference evidence="1" key="1">
    <citation type="journal article" date="2020" name="bioRxiv">
        <title>Chromosome-level reference genome of the European wasp spider Argiope bruennichi: a resource for studies on range expansion and evolutionary adaptation.</title>
        <authorList>
            <person name="Sheffer M.M."/>
            <person name="Hoppe A."/>
            <person name="Krehenwinkel H."/>
            <person name="Uhl G."/>
            <person name="Kuss A.W."/>
            <person name="Jensen L."/>
            <person name="Jensen C."/>
            <person name="Gillespie R.G."/>
            <person name="Hoff K.J."/>
            <person name="Prost S."/>
        </authorList>
    </citation>
    <scope>NUCLEOTIDE SEQUENCE</scope>
</reference>
<gene>
    <name evidence="1" type="ORF">HNY73_004312</name>
</gene>
<evidence type="ECO:0000313" key="1">
    <source>
        <dbReference type="EMBL" id="KAF8792750.1"/>
    </source>
</evidence>
<accession>A0A8T0FTA5</accession>
<reference evidence="1" key="2">
    <citation type="submission" date="2020-06" db="EMBL/GenBank/DDBJ databases">
        <authorList>
            <person name="Sheffer M."/>
        </authorList>
    </citation>
    <scope>NUCLEOTIDE SEQUENCE</scope>
</reference>
<protein>
    <submittedName>
        <fullName evidence="1">Uncharacterized protein</fullName>
    </submittedName>
</protein>
<proteinExistence type="predicted"/>
<keyword evidence="2" id="KW-1185">Reference proteome</keyword>
<comment type="caution">
    <text evidence="1">The sequence shown here is derived from an EMBL/GenBank/DDBJ whole genome shotgun (WGS) entry which is preliminary data.</text>
</comment>
<evidence type="ECO:0000313" key="2">
    <source>
        <dbReference type="Proteomes" id="UP000807504"/>
    </source>
</evidence>
<dbReference type="AlphaFoldDB" id="A0A8T0FTA5"/>